<protein>
    <submittedName>
        <fullName evidence="2">Helix-turn-helix transcriptional regulator</fullName>
    </submittedName>
</protein>
<reference evidence="3" key="1">
    <citation type="journal article" date="2019" name="Int. J. Syst. Evol. Microbiol.">
        <title>The Global Catalogue of Microorganisms (GCM) 10K type strain sequencing project: providing services to taxonomists for standard genome sequencing and annotation.</title>
        <authorList>
            <consortium name="The Broad Institute Genomics Platform"/>
            <consortium name="The Broad Institute Genome Sequencing Center for Infectious Disease"/>
            <person name="Wu L."/>
            <person name="Ma J."/>
        </authorList>
    </citation>
    <scope>NUCLEOTIDE SEQUENCE [LARGE SCALE GENOMIC DNA]</scope>
    <source>
        <strain evidence="3">JCM 13929</strain>
    </source>
</reference>
<name>A0ABP4QJD5_9ACTN</name>
<dbReference type="SMART" id="SM00530">
    <property type="entry name" value="HTH_XRE"/>
    <property type="match status" value="1"/>
</dbReference>
<accession>A0ABP4QJD5</accession>
<dbReference type="RefSeq" id="WP_346101521.1">
    <property type="nucleotide sequence ID" value="NZ_BAAAMU010000003.1"/>
</dbReference>
<sequence>MALSPTPPPDRRSQPLARQQRLAAELRRLRDLSGLSGRELAARLGVTQSRVSRIESGAVLPPLPLVTAWAETVDATPESRQMLRELTEEAFIEKRTRKVSGNSIPDHDEEAHQRENSAQTILTLALTTIPALLQTAEYARQLFALRPLPGPPEQLAGQVADLVDRQVILFGEQRLEFLISETALRIRYSPVPAHLAQLDRIACLSTLANVSIGVIPYHHQARAVTLHGFTLYQSTGEKGTVVSVEAVHGHLRITDPDSIDRYRRDWELLHTSALAGDQARVLLRQIMTEISKHAS</sequence>
<comment type="caution">
    <text evidence="2">The sequence shown here is derived from an EMBL/GenBank/DDBJ whole genome shotgun (WGS) entry which is preliminary data.</text>
</comment>
<gene>
    <name evidence="2" type="ORF">GCM10009733_006910</name>
</gene>
<keyword evidence="3" id="KW-1185">Reference proteome</keyword>
<organism evidence="2 3">
    <name type="scientific">Nonomuraea maheshkhaliensis</name>
    <dbReference type="NCBI Taxonomy" id="419590"/>
    <lineage>
        <taxon>Bacteria</taxon>
        <taxon>Bacillati</taxon>
        <taxon>Actinomycetota</taxon>
        <taxon>Actinomycetes</taxon>
        <taxon>Streptosporangiales</taxon>
        <taxon>Streptosporangiaceae</taxon>
        <taxon>Nonomuraea</taxon>
    </lineage>
</organism>
<evidence type="ECO:0000313" key="3">
    <source>
        <dbReference type="Proteomes" id="UP001500064"/>
    </source>
</evidence>
<evidence type="ECO:0000313" key="2">
    <source>
        <dbReference type="EMBL" id="GAA1613441.1"/>
    </source>
</evidence>
<dbReference type="Gene3D" id="1.10.260.40">
    <property type="entry name" value="lambda repressor-like DNA-binding domains"/>
    <property type="match status" value="1"/>
</dbReference>
<evidence type="ECO:0000259" key="1">
    <source>
        <dbReference type="PROSITE" id="PS50943"/>
    </source>
</evidence>
<dbReference type="PROSITE" id="PS50943">
    <property type="entry name" value="HTH_CROC1"/>
    <property type="match status" value="1"/>
</dbReference>
<dbReference type="Proteomes" id="UP001500064">
    <property type="component" value="Unassembled WGS sequence"/>
</dbReference>
<dbReference type="Pfam" id="PF13560">
    <property type="entry name" value="HTH_31"/>
    <property type="match status" value="1"/>
</dbReference>
<feature type="domain" description="HTH cro/C1-type" evidence="1">
    <location>
        <begin position="26"/>
        <end position="63"/>
    </location>
</feature>
<proteinExistence type="predicted"/>
<dbReference type="EMBL" id="BAAAMU010000003">
    <property type="protein sequence ID" value="GAA1613441.1"/>
    <property type="molecule type" value="Genomic_DNA"/>
</dbReference>
<dbReference type="SUPFAM" id="SSF47413">
    <property type="entry name" value="lambda repressor-like DNA-binding domains"/>
    <property type="match status" value="1"/>
</dbReference>
<dbReference type="InterPro" id="IPR043917">
    <property type="entry name" value="DUF5753"/>
</dbReference>
<dbReference type="InterPro" id="IPR010982">
    <property type="entry name" value="Lambda_DNA-bd_dom_sf"/>
</dbReference>
<dbReference type="InterPro" id="IPR001387">
    <property type="entry name" value="Cro/C1-type_HTH"/>
</dbReference>
<dbReference type="CDD" id="cd00093">
    <property type="entry name" value="HTH_XRE"/>
    <property type="match status" value="1"/>
</dbReference>
<dbReference type="Pfam" id="PF19054">
    <property type="entry name" value="DUF5753"/>
    <property type="match status" value="1"/>
</dbReference>